<feature type="transmembrane region" description="Helical" evidence="1">
    <location>
        <begin position="20"/>
        <end position="44"/>
    </location>
</feature>
<evidence type="ECO:0008006" key="4">
    <source>
        <dbReference type="Google" id="ProtNLM"/>
    </source>
</evidence>
<sequence>MSQQYVPVGAYEREVMSDGVIVYLILTIMGICCFFINVPLLYILLKLPRCRTDSKLIICLVCGDMFNCLAITVMSYTRRDLYKEGLRTGLLAIQTQETCAKQPSMWLRSIWGCFISILIVMAFCGTAAITAFIFPRSDSVKFDCGRKATFTRTYSKIVYYFEIFGYVIGLVLNAAAYFRCRSVMVNNVVSRQVRQIRYYLTIAVISTLLVAMPDTKQIILGFLRNKKNALHDWLSQLFNTMSLLASSNNLFVYLALSRAFRKEFFETFSTQKLIKRRPPVSVLYVRRNR</sequence>
<feature type="transmembrane region" description="Helical" evidence="1">
    <location>
        <begin position="196"/>
        <end position="212"/>
    </location>
</feature>
<dbReference type="Proteomes" id="UP001176961">
    <property type="component" value="Unassembled WGS sequence"/>
</dbReference>
<protein>
    <recommendedName>
        <fullName evidence="4">G-protein coupled receptors family 1 profile domain-containing protein</fullName>
    </recommendedName>
</protein>
<name>A0AA36GY07_CYLNA</name>
<evidence type="ECO:0000256" key="1">
    <source>
        <dbReference type="SAM" id="Phobius"/>
    </source>
</evidence>
<evidence type="ECO:0000313" key="2">
    <source>
        <dbReference type="EMBL" id="CAJ0600433.1"/>
    </source>
</evidence>
<reference evidence="2" key="1">
    <citation type="submission" date="2023-07" db="EMBL/GenBank/DDBJ databases">
        <authorList>
            <consortium name="CYATHOMIX"/>
        </authorList>
    </citation>
    <scope>NUCLEOTIDE SEQUENCE</scope>
    <source>
        <strain evidence="2">N/A</strain>
    </source>
</reference>
<feature type="transmembrane region" description="Helical" evidence="1">
    <location>
        <begin position="109"/>
        <end position="136"/>
    </location>
</feature>
<dbReference type="EMBL" id="CATQJL010000223">
    <property type="protein sequence ID" value="CAJ0600433.1"/>
    <property type="molecule type" value="Genomic_DNA"/>
</dbReference>
<accession>A0AA36GY07</accession>
<proteinExistence type="predicted"/>
<feature type="transmembrane region" description="Helical" evidence="1">
    <location>
        <begin position="157"/>
        <end position="176"/>
    </location>
</feature>
<dbReference type="Gene3D" id="1.20.1070.10">
    <property type="entry name" value="Rhodopsin 7-helix transmembrane proteins"/>
    <property type="match status" value="1"/>
</dbReference>
<comment type="caution">
    <text evidence="2">The sequence shown here is derived from an EMBL/GenBank/DDBJ whole genome shotgun (WGS) entry which is preliminary data.</text>
</comment>
<keyword evidence="1" id="KW-1133">Transmembrane helix</keyword>
<gene>
    <name evidence="2" type="ORF">CYNAS_LOCUS12416</name>
</gene>
<keyword evidence="1" id="KW-0812">Transmembrane</keyword>
<dbReference type="AlphaFoldDB" id="A0AA36GY07"/>
<evidence type="ECO:0000313" key="3">
    <source>
        <dbReference type="Proteomes" id="UP001176961"/>
    </source>
</evidence>
<keyword evidence="3" id="KW-1185">Reference proteome</keyword>
<feature type="transmembrane region" description="Helical" evidence="1">
    <location>
        <begin position="233"/>
        <end position="256"/>
    </location>
</feature>
<keyword evidence="1" id="KW-0472">Membrane</keyword>
<organism evidence="2 3">
    <name type="scientific">Cylicocyclus nassatus</name>
    <name type="common">Nematode worm</name>
    <dbReference type="NCBI Taxonomy" id="53992"/>
    <lineage>
        <taxon>Eukaryota</taxon>
        <taxon>Metazoa</taxon>
        <taxon>Ecdysozoa</taxon>
        <taxon>Nematoda</taxon>
        <taxon>Chromadorea</taxon>
        <taxon>Rhabditida</taxon>
        <taxon>Rhabditina</taxon>
        <taxon>Rhabditomorpha</taxon>
        <taxon>Strongyloidea</taxon>
        <taxon>Strongylidae</taxon>
        <taxon>Cylicocyclus</taxon>
    </lineage>
</organism>